<dbReference type="AlphaFoldDB" id="A0A8T0QDY7"/>
<evidence type="ECO:0000313" key="2">
    <source>
        <dbReference type="EMBL" id="KAG2573121.1"/>
    </source>
</evidence>
<feature type="compositionally biased region" description="Low complexity" evidence="1">
    <location>
        <begin position="58"/>
        <end position="70"/>
    </location>
</feature>
<name>A0A8T0QDY7_PANVG</name>
<accession>A0A8T0QDY7</accession>
<evidence type="ECO:0000256" key="1">
    <source>
        <dbReference type="SAM" id="MobiDB-lite"/>
    </source>
</evidence>
<reference evidence="2" key="1">
    <citation type="submission" date="2020-05" db="EMBL/GenBank/DDBJ databases">
        <title>WGS assembly of Panicum virgatum.</title>
        <authorList>
            <person name="Lovell J.T."/>
            <person name="Jenkins J."/>
            <person name="Shu S."/>
            <person name="Juenger T.E."/>
            <person name="Schmutz J."/>
        </authorList>
    </citation>
    <scope>NUCLEOTIDE SEQUENCE</scope>
    <source>
        <strain evidence="2">AP13</strain>
    </source>
</reference>
<keyword evidence="3" id="KW-1185">Reference proteome</keyword>
<sequence>LAPAPSPATSSPRSCRARACSGVQSTVTVTSSHRLPCAARAASSQNRATASPHAGGNRALPTTRATALARPPGPMARNSATLPDLLALSSRRWASCSCSRTTTRWMCSWCSWWSATSVRRPRARRRMAPSQAEAAKAKLSPASWRTTRSYLRICERYICA</sequence>
<evidence type="ECO:0000313" key="3">
    <source>
        <dbReference type="Proteomes" id="UP000823388"/>
    </source>
</evidence>
<dbReference type="Proteomes" id="UP000823388">
    <property type="component" value="Chromosome 7K"/>
</dbReference>
<proteinExistence type="predicted"/>
<dbReference type="EMBL" id="CM029049">
    <property type="protein sequence ID" value="KAG2573121.1"/>
    <property type="molecule type" value="Genomic_DNA"/>
</dbReference>
<comment type="caution">
    <text evidence="2">The sequence shown here is derived from an EMBL/GenBank/DDBJ whole genome shotgun (WGS) entry which is preliminary data.</text>
</comment>
<protein>
    <submittedName>
        <fullName evidence="2">Uncharacterized protein</fullName>
    </submittedName>
</protein>
<feature type="region of interest" description="Disordered" evidence="1">
    <location>
        <begin position="40"/>
        <end position="76"/>
    </location>
</feature>
<organism evidence="2 3">
    <name type="scientific">Panicum virgatum</name>
    <name type="common">Blackwell switchgrass</name>
    <dbReference type="NCBI Taxonomy" id="38727"/>
    <lineage>
        <taxon>Eukaryota</taxon>
        <taxon>Viridiplantae</taxon>
        <taxon>Streptophyta</taxon>
        <taxon>Embryophyta</taxon>
        <taxon>Tracheophyta</taxon>
        <taxon>Spermatophyta</taxon>
        <taxon>Magnoliopsida</taxon>
        <taxon>Liliopsida</taxon>
        <taxon>Poales</taxon>
        <taxon>Poaceae</taxon>
        <taxon>PACMAD clade</taxon>
        <taxon>Panicoideae</taxon>
        <taxon>Panicodae</taxon>
        <taxon>Paniceae</taxon>
        <taxon>Panicinae</taxon>
        <taxon>Panicum</taxon>
        <taxon>Panicum sect. Hiantes</taxon>
    </lineage>
</organism>
<gene>
    <name evidence="2" type="ORF">PVAP13_7KG229200</name>
</gene>
<feature type="non-terminal residue" evidence="2">
    <location>
        <position position="1"/>
    </location>
</feature>